<feature type="non-terminal residue" evidence="1">
    <location>
        <position position="187"/>
    </location>
</feature>
<evidence type="ECO:0000313" key="2">
    <source>
        <dbReference type="Proteomes" id="UP000015453"/>
    </source>
</evidence>
<protein>
    <submittedName>
        <fullName evidence="1">Uncharacterized protein</fullName>
    </submittedName>
</protein>
<dbReference type="Proteomes" id="UP000015453">
    <property type="component" value="Unassembled WGS sequence"/>
</dbReference>
<comment type="caution">
    <text evidence="1">The sequence shown here is derived from an EMBL/GenBank/DDBJ whole genome shotgun (WGS) entry which is preliminary data.</text>
</comment>
<sequence>MVSSRFFSLLKSRARTTASANGEERTRSWSRKLVSGAVLILTGGIALSAIDDLIIFYGCSSKAMEKASKNQQLIEAIGEPIERGPWYNASLAVAHKRHSVSCSFPVSGPLGTGMFHLKAVRNGDDAWLSILRPRDWEILIMEALLHVPGNESKAQTFRISVMDSQPSENTACLACIPQTSTAENLQP</sequence>
<dbReference type="EMBL" id="AUSU01004586">
    <property type="protein sequence ID" value="EPS64821.1"/>
    <property type="molecule type" value="Genomic_DNA"/>
</dbReference>
<name>S8CJH0_9LAMI</name>
<proteinExistence type="predicted"/>
<dbReference type="Pfam" id="PF08695">
    <property type="entry name" value="Coa1"/>
    <property type="match status" value="1"/>
</dbReference>
<dbReference type="PANTHER" id="PTHR35114:SF1">
    <property type="entry name" value="CYTOCHROME OXIDASE COMPLEX ASSEMBLY PROTEIN"/>
    <property type="match status" value="1"/>
</dbReference>
<dbReference type="InterPro" id="IPR014807">
    <property type="entry name" value="Coa1"/>
</dbReference>
<dbReference type="PANTHER" id="PTHR35114">
    <property type="entry name" value="CYTOCHROME OXIDASE COMPLEX ASSEMBLY PROTEIN"/>
    <property type="match status" value="1"/>
</dbReference>
<gene>
    <name evidence="1" type="ORF">M569_09957</name>
</gene>
<reference evidence="1 2" key="1">
    <citation type="journal article" date="2013" name="BMC Genomics">
        <title>The miniature genome of a carnivorous plant Genlisea aurea contains a low number of genes and short non-coding sequences.</title>
        <authorList>
            <person name="Leushkin E.V."/>
            <person name="Sutormin R.A."/>
            <person name="Nabieva E.R."/>
            <person name="Penin A.A."/>
            <person name="Kondrashov A.S."/>
            <person name="Logacheva M.D."/>
        </authorList>
    </citation>
    <scope>NUCLEOTIDE SEQUENCE [LARGE SCALE GENOMIC DNA]</scope>
</reference>
<evidence type="ECO:0000313" key="1">
    <source>
        <dbReference type="EMBL" id="EPS64821.1"/>
    </source>
</evidence>
<dbReference type="AlphaFoldDB" id="S8CJH0"/>
<dbReference type="OrthoDB" id="535599at2759"/>
<accession>S8CJH0</accession>
<keyword evidence="2" id="KW-1185">Reference proteome</keyword>
<organism evidence="1 2">
    <name type="scientific">Genlisea aurea</name>
    <dbReference type="NCBI Taxonomy" id="192259"/>
    <lineage>
        <taxon>Eukaryota</taxon>
        <taxon>Viridiplantae</taxon>
        <taxon>Streptophyta</taxon>
        <taxon>Embryophyta</taxon>
        <taxon>Tracheophyta</taxon>
        <taxon>Spermatophyta</taxon>
        <taxon>Magnoliopsida</taxon>
        <taxon>eudicotyledons</taxon>
        <taxon>Gunneridae</taxon>
        <taxon>Pentapetalae</taxon>
        <taxon>asterids</taxon>
        <taxon>lamiids</taxon>
        <taxon>Lamiales</taxon>
        <taxon>Lentibulariaceae</taxon>
        <taxon>Genlisea</taxon>
    </lineage>
</organism>